<dbReference type="SUPFAM" id="SSF52540">
    <property type="entry name" value="P-loop containing nucleoside triphosphate hydrolases"/>
    <property type="match status" value="1"/>
</dbReference>
<dbReference type="Pfam" id="PF13476">
    <property type="entry name" value="AAA_23"/>
    <property type="match status" value="1"/>
</dbReference>
<organism evidence="2 3">
    <name type="scientific">Pedobacter alluvionis</name>
    <dbReference type="NCBI Taxonomy" id="475253"/>
    <lineage>
        <taxon>Bacteria</taxon>
        <taxon>Pseudomonadati</taxon>
        <taxon>Bacteroidota</taxon>
        <taxon>Sphingobacteriia</taxon>
        <taxon>Sphingobacteriales</taxon>
        <taxon>Sphingobacteriaceae</taxon>
        <taxon>Pedobacter</taxon>
    </lineage>
</organism>
<protein>
    <submittedName>
        <fullName evidence="2">ATP-binding cassette domain-containing protein</fullName>
    </submittedName>
</protein>
<proteinExistence type="predicted"/>
<dbReference type="GO" id="GO:0005524">
    <property type="term" value="F:ATP binding"/>
    <property type="evidence" value="ECO:0007669"/>
    <property type="project" value="UniProtKB-KW"/>
</dbReference>
<evidence type="ECO:0000313" key="3">
    <source>
        <dbReference type="Proteomes" id="UP000297429"/>
    </source>
</evidence>
<accession>A0ABY2HM00</accession>
<gene>
    <name evidence="2" type="ORF">E3V97_18905</name>
</gene>
<dbReference type="Gene3D" id="3.40.50.300">
    <property type="entry name" value="P-loop containing nucleotide triphosphate hydrolases"/>
    <property type="match status" value="1"/>
</dbReference>
<dbReference type="EMBL" id="SOPX01000003">
    <property type="protein sequence ID" value="TFB30240.1"/>
    <property type="molecule type" value="Genomic_DNA"/>
</dbReference>
<dbReference type="Proteomes" id="UP000297429">
    <property type="component" value="Unassembled WGS sequence"/>
</dbReference>
<evidence type="ECO:0000313" key="2">
    <source>
        <dbReference type="EMBL" id="TFB30240.1"/>
    </source>
</evidence>
<name>A0ABY2HM00_9SPHI</name>
<reference evidence="2 3" key="1">
    <citation type="submission" date="2019-03" db="EMBL/GenBank/DDBJ databases">
        <authorList>
            <person name="He R.-H."/>
        </authorList>
    </citation>
    <scope>NUCLEOTIDE SEQUENCE [LARGE SCALE GENOMIC DNA]</scope>
    <source>
        <strain evidence="2 3">DSM 19624</strain>
    </source>
</reference>
<keyword evidence="2" id="KW-0067">ATP-binding</keyword>
<feature type="domain" description="Rad50/SbcC-type AAA" evidence="1">
    <location>
        <begin position="16"/>
        <end position="58"/>
    </location>
</feature>
<keyword evidence="3" id="KW-1185">Reference proteome</keyword>
<sequence length="641" mass="74179">MKVNLYIYYILKRIISIQLENYRAFHNIFKEIAIPKGQNVLIYGENGSGKSSLFKALNDYINSSRIARNFTINRYSQNPRGKIEIKFSDFTSNPWTEIPNTAQSFIFSDTNTPNQIGFLQVASLAKGFLEYRDLLDVYLHKEARPNLFNLVVQTLLANYIPNNLGATYRVGARWGQLQNLLIDESYTRRDYNHQYALNELVIYERNLRSTLDDIFSDLNQMLTTYFTDLNIQLSYDLAPLDFLYGNGKWEWKTRADLRLNVIKDGVVIIGDYSDILNEARLSAFAICLYLASLKRNPVVDYQILYLDDIFVGLDAGNRLPILKIIEAEFQGYQVFISTYDRHWYELASRYFKKSVNNNWLAFEFYVGKGEENAITFDKPIITKGESNFEKAVKYLNHNTDPDYPAAGNNFRKYLEELLPKYIPIIELTDANKQQLADFKTTKIIQLSISFLKRTFNNATSLESIYSLLHGLVHPLSHYSIKGPVYKGELLIVERSIMALESQLIALDWQNNYKAILEKGKTIKLTFCVDQATNHYFYYEISLKSNLWIKNIPGQVPIICNTGCHAVRYYGHNGTVLYPPGRANRNHAYYNYETLETAYNNIYQFLNNTQVAFPMSQTGYLSWCEWAGPSGWEPLGNLIVWP</sequence>
<comment type="caution">
    <text evidence="2">The sequence shown here is derived from an EMBL/GenBank/DDBJ whole genome shotgun (WGS) entry which is preliminary data.</text>
</comment>
<keyword evidence="2" id="KW-0547">Nucleotide-binding</keyword>
<evidence type="ECO:0000259" key="1">
    <source>
        <dbReference type="Pfam" id="PF13476"/>
    </source>
</evidence>
<dbReference type="PANTHER" id="PTHR32182">
    <property type="entry name" value="DNA REPLICATION AND REPAIR PROTEIN RECF"/>
    <property type="match status" value="1"/>
</dbReference>
<dbReference type="InterPro" id="IPR027417">
    <property type="entry name" value="P-loop_NTPase"/>
</dbReference>
<dbReference type="InterPro" id="IPR038729">
    <property type="entry name" value="Rad50/SbcC_AAA"/>
</dbReference>
<dbReference type="PANTHER" id="PTHR32182:SF0">
    <property type="entry name" value="DNA REPLICATION AND REPAIR PROTEIN RECF"/>
    <property type="match status" value="1"/>
</dbReference>